<evidence type="ECO:0000256" key="8">
    <source>
        <dbReference type="ARBA" id="ARBA00023170"/>
    </source>
</evidence>
<dbReference type="GeneTree" id="ENSGT00940000161421"/>
<dbReference type="InterPro" id="IPR013568">
    <property type="entry name" value="SEFIR_dom"/>
</dbReference>
<dbReference type="OMA" id="CVEVYYT"/>
<keyword evidence="10" id="KW-0395">Inflammatory response</keyword>
<evidence type="ECO:0000256" key="4">
    <source>
        <dbReference type="ARBA" id="ARBA00022692"/>
    </source>
</evidence>
<evidence type="ECO:0000259" key="12">
    <source>
        <dbReference type="Pfam" id="PF08357"/>
    </source>
</evidence>
<evidence type="ECO:0000256" key="6">
    <source>
        <dbReference type="ARBA" id="ARBA00022989"/>
    </source>
</evidence>
<dbReference type="Gene3D" id="3.40.50.11530">
    <property type="match status" value="1"/>
</dbReference>
<dbReference type="GO" id="GO:0006954">
    <property type="term" value="P:inflammatory response"/>
    <property type="evidence" value="ECO:0007669"/>
    <property type="project" value="UniProtKB-KW"/>
</dbReference>
<keyword evidence="3" id="KW-1003">Cell membrane</keyword>
<keyword evidence="9" id="KW-0325">Glycoprotein</keyword>
<evidence type="ECO:0000256" key="2">
    <source>
        <dbReference type="ARBA" id="ARBA00004479"/>
    </source>
</evidence>
<dbReference type="Proteomes" id="UP000265020">
    <property type="component" value="Unassembled WGS sequence"/>
</dbReference>
<evidence type="ECO:0000256" key="1">
    <source>
        <dbReference type="ARBA" id="ARBA00004162"/>
    </source>
</evidence>
<dbReference type="InterPro" id="IPR027841">
    <property type="entry name" value="IL-17_rcpt_C/E_N"/>
</dbReference>
<reference evidence="14" key="1">
    <citation type="submission" date="2025-08" db="UniProtKB">
        <authorList>
            <consortium name="Ensembl"/>
        </authorList>
    </citation>
    <scope>IDENTIFICATION</scope>
</reference>
<keyword evidence="5" id="KW-0732">Signal</keyword>
<evidence type="ECO:0008006" key="16">
    <source>
        <dbReference type="Google" id="ProtNLM"/>
    </source>
</evidence>
<dbReference type="GO" id="GO:0030368">
    <property type="term" value="F:interleukin-17 receptor activity"/>
    <property type="evidence" value="ECO:0007669"/>
    <property type="project" value="InterPro"/>
</dbReference>
<comment type="subcellular location">
    <subcellularLocation>
        <location evidence="1">Cell membrane</location>
        <topology evidence="1">Single-pass membrane protein</topology>
    </subcellularLocation>
    <subcellularLocation>
        <location evidence="2">Membrane</location>
        <topology evidence="2">Single-pass type I membrane protein</topology>
    </subcellularLocation>
</comment>
<evidence type="ECO:0000313" key="14">
    <source>
        <dbReference type="Ensembl" id="ENSCVAP00000012952.1"/>
    </source>
</evidence>
<reference evidence="14" key="2">
    <citation type="submission" date="2025-09" db="UniProtKB">
        <authorList>
            <consortium name="Ensembl"/>
        </authorList>
    </citation>
    <scope>IDENTIFICATION</scope>
</reference>
<evidence type="ECO:0000256" key="7">
    <source>
        <dbReference type="ARBA" id="ARBA00023136"/>
    </source>
</evidence>
<keyword evidence="15" id="KW-1185">Reference proteome</keyword>
<name>A0A3Q2D3P7_CYPVA</name>
<dbReference type="InterPro" id="IPR039465">
    <property type="entry name" value="IL-17_rcpt-like"/>
</dbReference>
<evidence type="ECO:0000313" key="15">
    <source>
        <dbReference type="Proteomes" id="UP000265020"/>
    </source>
</evidence>
<sequence>IREDRGYSEKITVQVWKNTKGTFCISAIAFLSALDPWPNFTLSVNKSSKIISVDVDSGEVVKVRLCYEKHGHCHGGNPQNRSAVLSIPYLLPCVCVEVYYNYIDAARHKKCPFENQSLIDTKDILQSSTVQVFTSYLSWSSVCPAQALDVSAALCWMIHNLTCIPLPNSTLEREYGPTLRFKTSTVDKHPQICVQVRLSYIISSTFFFFFFYPGIQSVRVHIISTVPARFSAQLCVLTESGCLPRGPLHIATMPTDQRIVVPIQDITEKPCIQVWQSDPALIGRRILCPDFTRKRWGVCAGGVLVFAVTGTLLGFLLHRALKSGMAGLLTIQRPLLMVCSSSQSAHISAACALASILQEELGASVDTTLWAQSSKTKAWNGASVADLGPLPWLYGQWENILEEEGKILIVWSSEAKRMYQRLRTKMDNSLRPEKIRTLMPDYLKPNGWKLGKNKKNKYLEDKGVESLEYDDSEKEPSAVIEPVFVGALAALEGALQEGKCKDVTIVFFQGLCRSKDIPQAFRGVPHYCLPQEFSGFIQEMTEMRGRTNSRESRWRCWPRLLSKVLSVWLARQLTQRLQTVLPDKRTESVSSTKTSGQSDCK</sequence>
<keyword evidence="6 11" id="KW-1133">Transmembrane helix</keyword>
<evidence type="ECO:0000256" key="11">
    <source>
        <dbReference type="SAM" id="Phobius"/>
    </source>
</evidence>
<dbReference type="Pfam" id="PF15037">
    <property type="entry name" value="IL17_R_N"/>
    <property type="match status" value="1"/>
</dbReference>
<evidence type="ECO:0000259" key="13">
    <source>
        <dbReference type="Pfam" id="PF15037"/>
    </source>
</evidence>
<keyword evidence="7 11" id="KW-0472">Membrane</keyword>
<organism evidence="14 15">
    <name type="scientific">Cyprinodon variegatus</name>
    <name type="common">Sheepshead minnow</name>
    <dbReference type="NCBI Taxonomy" id="28743"/>
    <lineage>
        <taxon>Eukaryota</taxon>
        <taxon>Metazoa</taxon>
        <taxon>Chordata</taxon>
        <taxon>Craniata</taxon>
        <taxon>Vertebrata</taxon>
        <taxon>Euteleostomi</taxon>
        <taxon>Actinopterygii</taxon>
        <taxon>Neopterygii</taxon>
        <taxon>Teleostei</taxon>
        <taxon>Neoteleostei</taxon>
        <taxon>Acanthomorphata</taxon>
        <taxon>Ovalentaria</taxon>
        <taxon>Atherinomorphae</taxon>
        <taxon>Cyprinodontiformes</taxon>
        <taxon>Cyprinodontidae</taxon>
        <taxon>Cyprinodon</taxon>
    </lineage>
</organism>
<dbReference type="GO" id="GO:0005886">
    <property type="term" value="C:plasma membrane"/>
    <property type="evidence" value="ECO:0007669"/>
    <property type="project" value="UniProtKB-SubCell"/>
</dbReference>
<dbReference type="Pfam" id="PF08357">
    <property type="entry name" value="SEFIR"/>
    <property type="match status" value="1"/>
</dbReference>
<evidence type="ECO:0000256" key="3">
    <source>
        <dbReference type="ARBA" id="ARBA00022475"/>
    </source>
</evidence>
<dbReference type="Ensembl" id="ENSCVAT00000020979.1">
    <property type="protein sequence ID" value="ENSCVAP00000012952.1"/>
    <property type="gene ID" value="ENSCVAG00000015475.1"/>
</dbReference>
<dbReference type="PANTHER" id="PTHR15583:SF21">
    <property type="entry name" value="INTERLEUKIN-17 RECEPTOR E-LIKE"/>
    <property type="match status" value="1"/>
</dbReference>
<feature type="domain" description="Interleukin-17 receptor C/E N-terminal" evidence="13">
    <location>
        <begin position="86"/>
        <end position="280"/>
    </location>
</feature>
<evidence type="ECO:0000256" key="10">
    <source>
        <dbReference type="ARBA" id="ARBA00023198"/>
    </source>
</evidence>
<protein>
    <recommendedName>
        <fullName evidence="16">SEFIR domain-containing protein</fullName>
    </recommendedName>
</protein>
<evidence type="ECO:0000256" key="5">
    <source>
        <dbReference type="ARBA" id="ARBA00022729"/>
    </source>
</evidence>
<keyword evidence="4 11" id="KW-0812">Transmembrane</keyword>
<accession>A0A3Q2D3P7</accession>
<feature type="domain" description="SEFIR" evidence="12">
    <location>
        <begin position="335"/>
        <end position="539"/>
    </location>
</feature>
<dbReference type="AlphaFoldDB" id="A0A3Q2D3P7"/>
<feature type="transmembrane region" description="Helical" evidence="11">
    <location>
        <begin position="296"/>
        <end position="317"/>
    </location>
</feature>
<evidence type="ECO:0000256" key="9">
    <source>
        <dbReference type="ARBA" id="ARBA00023180"/>
    </source>
</evidence>
<keyword evidence="8" id="KW-0675">Receptor</keyword>
<dbReference type="PANTHER" id="PTHR15583">
    <property type="entry name" value="INTERLEUKIN-17 RECEPTOR"/>
    <property type="match status" value="1"/>
</dbReference>
<proteinExistence type="predicted"/>
<dbReference type="STRING" id="28743.ENSCVAP00000012952"/>